<protein>
    <submittedName>
        <fullName evidence="4">Phosphopantetheinyl transferase</fullName>
    </submittedName>
</protein>
<dbReference type="InterPro" id="IPR037143">
    <property type="entry name" value="4-PPantetheinyl_Trfase_dom_sf"/>
</dbReference>
<comment type="similarity">
    <text evidence="1">Belongs to the P-Pant transferase superfamily. Gsp/Sfp/HetI/AcpT family.</text>
</comment>
<gene>
    <name evidence="4" type="ORF">FHS57_001503</name>
</gene>
<dbReference type="Proteomes" id="UP000541352">
    <property type="component" value="Unassembled WGS sequence"/>
</dbReference>
<evidence type="ECO:0000313" key="5">
    <source>
        <dbReference type="Proteomes" id="UP000541352"/>
    </source>
</evidence>
<name>A0A7W6EPF1_9BACT</name>
<keyword evidence="2 4" id="KW-0808">Transferase</keyword>
<dbReference type="AlphaFoldDB" id="A0A7W6EPF1"/>
<evidence type="ECO:0000313" key="4">
    <source>
        <dbReference type="EMBL" id="MBB3837509.1"/>
    </source>
</evidence>
<dbReference type="InterPro" id="IPR050559">
    <property type="entry name" value="P-Pant_transferase_sf"/>
</dbReference>
<proteinExistence type="inferred from homology"/>
<dbReference type="PANTHER" id="PTHR12215">
    <property type="entry name" value="PHOSPHOPANTETHEINE TRANSFERASE"/>
    <property type="match status" value="1"/>
</dbReference>
<evidence type="ECO:0000256" key="2">
    <source>
        <dbReference type="ARBA" id="ARBA00022679"/>
    </source>
</evidence>
<comment type="caution">
    <text evidence="4">The sequence shown here is derived from an EMBL/GenBank/DDBJ whole genome shotgun (WGS) entry which is preliminary data.</text>
</comment>
<dbReference type="GO" id="GO:0019878">
    <property type="term" value="P:lysine biosynthetic process via aminoadipic acid"/>
    <property type="evidence" value="ECO:0007669"/>
    <property type="project" value="TreeGrafter"/>
</dbReference>
<keyword evidence="5" id="KW-1185">Reference proteome</keyword>
<evidence type="ECO:0000259" key="3">
    <source>
        <dbReference type="Pfam" id="PF01648"/>
    </source>
</evidence>
<sequence length="213" mass="24617">MPIVRQWTVFEECLLLIWEIFEPIEELQEGLVATAEEWAEYETISHPQKRLEWITGRRAMQSIVEASGRIYTGMQKDNFGKPFLNNAVAEISLTHTARFVVVALHPSVSLGVDLERVAPKLARVAPKFLSDSETTHAGEQLERLCTYWCAKEALYKLHGTRNLSFKEEIFVHPFTDENDFFTGEIFPIHTPLPRQQHRLYRFRVDDFLGVLAV</sequence>
<dbReference type="GO" id="GO:0005829">
    <property type="term" value="C:cytosol"/>
    <property type="evidence" value="ECO:0007669"/>
    <property type="project" value="TreeGrafter"/>
</dbReference>
<dbReference type="SUPFAM" id="SSF56214">
    <property type="entry name" value="4'-phosphopantetheinyl transferase"/>
    <property type="match status" value="2"/>
</dbReference>
<dbReference type="InterPro" id="IPR008278">
    <property type="entry name" value="4-PPantetheinyl_Trfase_dom"/>
</dbReference>
<dbReference type="EMBL" id="JACIBY010000002">
    <property type="protein sequence ID" value="MBB3837509.1"/>
    <property type="molecule type" value="Genomic_DNA"/>
</dbReference>
<reference evidence="4 5" key="1">
    <citation type="submission" date="2020-08" db="EMBL/GenBank/DDBJ databases">
        <title>Genomic Encyclopedia of Type Strains, Phase IV (KMG-IV): sequencing the most valuable type-strain genomes for metagenomic binning, comparative biology and taxonomic classification.</title>
        <authorList>
            <person name="Goeker M."/>
        </authorList>
    </citation>
    <scope>NUCLEOTIDE SEQUENCE [LARGE SCALE GENOMIC DNA]</scope>
    <source>
        <strain evidence="4 5">DSM 17976</strain>
    </source>
</reference>
<evidence type="ECO:0000256" key="1">
    <source>
        <dbReference type="ARBA" id="ARBA00010990"/>
    </source>
</evidence>
<dbReference type="Gene3D" id="3.90.470.20">
    <property type="entry name" value="4'-phosphopantetheinyl transferase domain"/>
    <property type="match status" value="1"/>
</dbReference>
<dbReference type="RefSeq" id="WP_183972217.1">
    <property type="nucleotide sequence ID" value="NZ_JACIBY010000002.1"/>
</dbReference>
<accession>A0A7W6EPF1</accession>
<feature type="domain" description="4'-phosphopantetheinyl transferase" evidence="3">
    <location>
        <begin position="109"/>
        <end position="167"/>
    </location>
</feature>
<dbReference type="PANTHER" id="PTHR12215:SF10">
    <property type="entry name" value="L-AMINOADIPATE-SEMIALDEHYDE DEHYDROGENASE-PHOSPHOPANTETHEINYL TRANSFERASE"/>
    <property type="match status" value="1"/>
</dbReference>
<dbReference type="Pfam" id="PF01648">
    <property type="entry name" value="ACPS"/>
    <property type="match status" value="1"/>
</dbReference>
<dbReference type="GO" id="GO:0008897">
    <property type="term" value="F:holo-[acyl-carrier-protein] synthase activity"/>
    <property type="evidence" value="ECO:0007669"/>
    <property type="project" value="InterPro"/>
</dbReference>
<dbReference type="GO" id="GO:0000287">
    <property type="term" value="F:magnesium ion binding"/>
    <property type="evidence" value="ECO:0007669"/>
    <property type="project" value="InterPro"/>
</dbReference>
<organism evidence="4 5">
    <name type="scientific">Runella defluvii</name>
    <dbReference type="NCBI Taxonomy" id="370973"/>
    <lineage>
        <taxon>Bacteria</taxon>
        <taxon>Pseudomonadati</taxon>
        <taxon>Bacteroidota</taxon>
        <taxon>Cytophagia</taxon>
        <taxon>Cytophagales</taxon>
        <taxon>Spirosomataceae</taxon>
        <taxon>Runella</taxon>
    </lineage>
</organism>